<accession>A0A1G5W0Y6</accession>
<evidence type="ECO:0000256" key="8">
    <source>
        <dbReference type="ARBA" id="ARBA00033183"/>
    </source>
</evidence>
<dbReference type="RefSeq" id="WP_091364497.1">
    <property type="nucleotide sequence ID" value="NZ_FMXA01000011.1"/>
</dbReference>
<evidence type="ECO:0000256" key="7">
    <source>
        <dbReference type="ARBA" id="ARBA00023118"/>
    </source>
</evidence>
<dbReference type="AlphaFoldDB" id="A0A1G5W0Y6"/>
<dbReference type="GO" id="GO:0016787">
    <property type="term" value="F:hydrolase activity"/>
    <property type="evidence" value="ECO:0007669"/>
    <property type="project" value="UniProtKB-KW"/>
</dbReference>
<dbReference type="OrthoDB" id="1063910at2"/>
<keyword evidence="3" id="KW-0540">Nuclease</keyword>
<evidence type="ECO:0000256" key="6">
    <source>
        <dbReference type="ARBA" id="ARBA00022884"/>
    </source>
</evidence>
<keyword evidence="7" id="KW-0051">Antiviral defense</keyword>
<evidence type="ECO:0000313" key="10">
    <source>
        <dbReference type="EMBL" id="SDA50865.1"/>
    </source>
</evidence>
<dbReference type="GO" id="GO:0003723">
    <property type="term" value="F:RNA binding"/>
    <property type="evidence" value="ECO:0007669"/>
    <property type="project" value="UniProtKB-KW"/>
</dbReference>
<dbReference type="GeneID" id="87756021"/>
<dbReference type="GO" id="GO:0051607">
    <property type="term" value="P:defense response to virus"/>
    <property type="evidence" value="ECO:0007669"/>
    <property type="project" value="UniProtKB-KW"/>
</dbReference>
<evidence type="ECO:0000256" key="3">
    <source>
        <dbReference type="ARBA" id="ARBA00022722"/>
    </source>
</evidence>
<dbReference type="InterPro" id="IPR005537">
    <property type="entry name" value="RAMP_III_fam"/>
</dbReference>
<evidence type="ECO:0000256" key="2">
    <source>
        <dbReference type="ARBA" id="ARBA00022150"/>
    </source>
</evidence>
<dbReference type="STRING" id="209880.SAMN02910343_00994"/>
<keyword evidence="11" id="KW-1185">Reference proteome</keyword>
<organism evidence="10 11">
    <name type="scientific">Allisonella histaminiformans</name>
    <dbReference type="NCBI Taxonomy" id="209880"/>
    <lineage>
        <taxon>Bacteria</taxon>
        <taxon>Bacillati</taxon>
        <taxon>Bacillota</taxon>
        <taxon>Negativicutes</taxon>
        <taxon>Veillonellales</taxon>
        <taxon>Veillonellaceae</taxon>
        <taxon>Allisonella</taxon>
    </lineage>
</organism>
<name>A0A1G5W0Y6_9FIRM</name>
<evidence type="ECO:0000256" key="1">
    <source>
        <dbReference type="ARBA" id="ARBA00006342"/>
    </source>
</evidence>
<reference evidence="10 11" key="1">
    <citation type="submission" date="2016-10" db="EMBL/GenBank/DDBJ databases">
        <authorList>
            <person name="de Groot N.N."/>
        </authorList>
    </citation>
    <scope>NUCLEOTIDE SEQUENCE [LARGE SCALE GENOMIC DNA]</scope>
    <source>
        <strain evidence="10 11">DSM 15230</strain>
    </source>
</reference>
<dbReference type="Proteomes" id="UP000199689">
    <property type="component" value="Unassembled WGS sequence"/>
</dbReference>
<proteinExistence type="inferred from homology"/>
<dbReference type="NCBIfam" id="TIGR02582">
    <property type="entry name" value="cas7_TM1809"/>
    <property type="match status" value="1"/>
</dbReference>
<feature type="domain" description="CRISPR type III-associated protein" evidence="9">
    <location>
        <begin position="15"/>
        <end position="199"/>
    </location>
</feature>
<keyword evidence="4" id="KW-0255">Endonuclease</keyword>
<dbReference type="EMBL" id="FMXA01000011">
    <property type="protein sequence ID" value="SDA50865.1"/>
    <property type="molecule type" value="Genomic_DNA"/>
</dbReference>
<dbReference type="Pfam" id="PF03787">
    <property type="entry name" value="RAMPs"/>
    <property type="match status" value="1"/>
</dbReference>
<keyword evidence="5" id="KW-0378">Hydrolase</keyword>
<evidence type="ECO:0000313" key="11">
    <source>
        <dbReference type="Proteomes" id="UP000199689"/>
    </source>
</evidence>
<dbReference type="InterPro" id="IPR052216">
    <property type="entry name" value="CRISPR_Csm3_endoribonuclease"/>
</dbReference>
<dbReference type="InterPro" id="IPR013412">
    <property type="entry name" value="CRISPR-assoc_RAMP_Csm3"/>
</dbReference>
<sequence>MEQTQLLAKVIIRAKLTVKTGLHIGVSNDYAPIGAVDHVFIRDPLTKQPVIPGSSVKGKMRTLLAKTRNGIGIGMSPDSDEEVVLRLFGSAKQGNILFSRLQFSDSFVSQNSVEQFFGLDTDTYLGEVKFENSINRATGIANPRQIERVPAGMQFDFQLVYNLESNEDFEEDMTVLQDGFRLLQLDYLGGHGSRGYGRVAFSDFYVKKIDVRTGKVELDKELAERFGRGCL</sequence>
<evidence type="ECO:0000256" key="5">
    <source>
        <dbReference type="ARBA" id="ARBA00022801"/>
    </source>
</evidence>
<gene>
    <name evidence="10" type="ORF">SAMN02910343_00994</name>
</gene>
<evidence type="ECO:0000256" key="4">
    <source>
        <dbReference type="ARBA" id="ARBA00022759"/>
    </source>
</evidence>
<keyword evidence="6" id="KW-0694">RNA-binding</keyword>
<dbReference type="GO" id="GO:0004519">
    <property type="term" value="F:endonuclease activity"/>
    <property type="evidence" value="ECO:0007669"/>
    <property type="project" value="UniProtKB-KW"/>
</dbReference>
<evidence type="ECO:0000259" key="9">
    <source>
        <dbReference type="Pfam" id="PF03787"/>
    </source>
</evidence>
<protein>
    <recommendedName>
        <fullName evidence="2">CRISPR system Cms endoribonuclease Csm3</fullName>
    </recommendedName>
    <alternativeName>
        <fullName evidence="8">CRISPR type III A-associated RAMP protein Csm3</fullName>
    </alternativeName>
</protein>
<comment type="similarity">
    <text evidence="1">Belongs to the CRISPR-associated Csm3 family.</text>
</comment>
<dbReference type="PANTHER" id="PTHR35579">
    <property type="entry name" value="CRISPR SYSTEM CMS ENDORIBONUCLEASE CSM3"/>
    <property type="match status" value="1"/>
</dbReference>
<dbReference type="PANTHER" id="PTHR35579:SF3">
    <property type="entry name" value="CRISPR SYSTEM CMS ENDORIBONUCLEASE CSM3"/>
    <property type="match status" value="1"/>
</dbReference>